<keyword evidence="3" id="KW-1185">Reference proteome</keyword>
<protein>
    <submittedName>
        <fullName evidence="2">Uncharacterized protein</fullName>
    </submittedName>
</protein>
<evidence type="ECO:0000313" key="2">
    <source>
        <dbReference type="EMBL" id="KAH0535969.1"/>
    </source>
</evidence>
<dbReference type="EMBL" id="JAGHQL010000251">
    <property type="protein sequence ID" value="KAH0535969.1"/>
    <property type="molecule type" value="Genomic_DNA"/>
</dbReference>
<feature type="non-terminal residue" evidence="2">
    <location>
        <position position="144"/>
    </location>
</feature>
<dbReference type="AlphaFoldDB" id="A0A9P8KZP3"/>
<reference evidence="2" key="1">
    <citation type="submission" date="2021-03" db="EMBL/GenBank/DDBJ databases">
        <title>Comparative genomics and phylogenomic investigation of the class Geoglossomycetes provide insights into ecological specialization and systematics.</title>
        <authorList>
            <person name="Melie T."/>
            <person name="Pirro S."/>
            <person name="Miller A.N."/>
            <person name="Quandt A."/>
        </authorList>
    </citation>
    <scope>NUCLEOTIDE SEQUENCE</scope>
    <source>
        <strain evidence="2">GBOQ0MN5Z8</strain>
    </source>
</reference>
<evidence type="ECO:0000313" key="3">
    <source>
        <dbReference type="Proteomes" id="UP000698800"/>
    </source>
</evidence>
<name>A0A9P8KZP3_9PEZI</name>
<accession>A0A9P8KZP3</accession>
<gene>
    <name evidence="2" type="ORF">FGG08_007143</name>
</gene>
<organism evidence="2 3">
    <name type="scientific">Glutinoglossum americanum</name>
    <dbReference type="NCBI Taxonomy" id="1670608"/>
    <lineage>
        <taxon>Eukaryota</taxon>
        <taxon>Fungi</taxon>
        <taxon>Dikarya</taxon>
        <taxon>Ascomycota</taxon>
        <taxon>Pezizomycotina</taxon>
        <taxon>Geoglossomycetes</taxon>
        <taxon>Geoglossales</taxon>
        <taxon>Geoglossaceae</taxon>
        <taxon>Glutinoglossum</taxon>
    </lineage>
</organism>
<dbReference type="Proteomes" id="UP000698800">
    <property type="component" value="Unassembled WGS sequence"/>
</dbReference>
<feature type="region of interest" description="Disordered" evidence="1">
    <location>
        <begin position="114"/>
        <end position="144"/>
    </location>
</feature>
<feature type="compositionally biased region" description="Acidic residues" evidence="1">
    <location>
        <begin position="122"/>
        <end position="144"/>
    </location>
</feature>
<evidence type="ECO:0000256" key="1">
    <source>
        <dbReference type="SAM" id="MobiDB-lite"/>
    </source>
</evidence>
<proteinExistence type="predicted"/>
<comment type="caution">
    <text evidence="2">The sequence shown here is derived from an EMBL/GenBank/DDBJ whole genome shotgun (WGS) entry which is preliminary data.</text>
</comment>
<sequence>ASTNPTPKTNPAIFDGFTPPAAPVLATRGGVVVVEVDGIAPGVDPVELKTLVLSTVGEAGTSIDVVGEVNASMDVVGEVGASMGVVGGGDTTPPLVLELVLVLAFTVVKVERTDTEVRGGVSEEEEGEEEEGEEEEEEERKEHV</sequence>